<organism evidence="2 3">
    <name type="scientific">Colletotrichum limetticola</name>
    <dbReference type="NCBI Taxonomy" id="1209924"/>
    <lineage>
        <taxon>Eukaryota</taxon>
        <taxon>Fungi</taxon>
        <taxon>Dikarya</taxon>
        <taxon>Ascomycota</taxon>
        <taxon>Pezizomycotina</taxon>
        <taxon>Sordariomycetes</taxon>
        <taxon>Hypocreomycetidae</taxon>
        <taxon>Glomerellales</taxon>
        <taxon>Glomerellaceae</taxon>
        <taxon>Colletotrichum</taxon>
        <taxon>Colletotrichum acutatum species complex</taxon>
    </lineage>
</organism>
<sequence>MRRESLPLAARGGIIAAGTIAVTSILASMGARGDHATRRAVAMGGSARLRGTGGSDHEIRATRSLIVRVQTMSGVLKGARLMVASDSWNVLWFVAVSP</sequence>
<accession>A0ABQ9PHN3</accession>
<evidence type="ECO:0000256" key="1">
    <source>
        <dbReference type="SAM" id="Phobius"/>
    </source>
</evidence>
<name>A0ABQ9PHN3_9PEZI</name>
<evidence type="ECO:0000313" key="2">
    <source>
        <dbReference type="EMBL" id="KAK0371330.1"/>
    </source>
</evidence>
<reference evidence="2" key="1">
    <citation type="submission" date="2023-04" db="EMBL/GenBank/DDBJ databases">
        <title>Colletotrichum limetticola genome sequence.</title>
        <authorList>
            <person name="Baroncelli R."/>
        </authorList>
    </citation>
    <scope>NUCLEOTIDE SEQUENCE</scope>
    <source>
        <strain evidence="2">KLA-Anderson</strain>
    </source>
</reference>
<gene>
    <name evidence="2" type="ORF">CLIM01_11311</name>
</gene>
<keyword evidence="1" id="KW-0472">Membrane</keyword>
<evidence type="ECO:0000313" key="3">
    <source>
        <dbReference type="Proteomes" id="UP001169217"/>
    </source>
</evidence>
<keyword evidence="3" id="KW-1185">Reference proteome</keyword>
<keyword evidence="1" id="KW-1133">Transmembrane helix</keyword>
<comment type="caution">
    <text evidence="2">The sequence shown here is derived from an EMBL/GenBank/DDBJ whole genome shotgun (WGS) entry which is preliminary data.</text>
</comment>
<keyword evidence="1" id="KW-0812">Transmembrane</keyword>
<dbReference type="Proteomes" id="UP001169217">
    <property type="component" value="Unassembled WGS sequence"/>
</dbReference>
<dbReference type="EMBL" id="JARUPT010000454">
    <property type="protein sequence ID" value="KAK0371330.1"/>
    <property type="molecule type" value="Genomic_DNA"/>
</dbReference>
<proteinExistence type="predicted"/>
<protein>
    <recommendedName>
        <fullName evidence="4">Secreted protein</fullName>
    </recommendedName>
</protein>
<evidence type="ECO:0008006" key="4">
    <source>
        <dbReference type="Google" id="ProtNLM"/>
    </source>
</evidence>
<feature type="transmembrane region" description="Helical" evidence="1">
    <location>
        <begin position="12"/>
        <end position="31"/>
    </location>
</feature>